<dbReference type="STRING" id="4781.A0A0P1AH51"/>
<dbReference type="PANTHER" id="PTHR33876:SF4">
    <property type="entry name" value="CHLOROPLAST PROTEIN FOR GROWTH AND FERTILITY 2"/>
    <property type="match status" value="1"/>
</dbReference>
<dbReference type="OrthoDB" id="669460at2759"/>
<evidence type="ECO:0000313" key="3">
    <source>
        <dbReference type="Proteomes" id="UP000054928"/>
    </source>
</evidence>
<proteinExistence type="predicted"/>
<reference evidence="3" key="1">
    <citation type="submission" date="2014-09" db="EMBL/GenBank/DDBJ databases">
        <authorList>
            <person name="Sharma Rahul"/>
            <person name="Thines Marco"/>
        </authorList>
    </citation>
    <scope>NUCLEOTIDE SEQUENCE [LARGE SCALE GENOMIC DNA]</scope>
</reference>
<accession>A0A0P1AH51</accession>
<organism evidence="2 3">
    <name type="scientific">Plasmopara halstedii</name>
    <name type="common">Downy mildew of sunflower</name>
    <dbReference type="NCBI Taxonomy" id="4781"/>
    <lineage>
        <taxon>Eukaryota</taxon>
        <taxon>Sar</taxon>
        <taxon>Stramenopiles</taxon>
        <taxon>Oomycota</taxon>
        <taxon>Peronosporomycetes</taxon>
        <taxon>Peronosporales</taxon>
        <taxon>Peronosporaceae</taxon>
        <taxon>Plasmopara</taxon>
    </lineage>
</organism>
<keyword evidence="1" id="KW-1133">Transmembrane helix</keyword>
<feature type="transmembrane region" description="Helical" evidence="1">
    <location>
        <begin position="9"/>
        <end position="27"/>
    </location>
</feature>
<dbReference type="EMBL" id="CCYD01000468">
    <property type="protein sequence ID" value="CEG40229.1"/>
    <property type="molecule type" value="Genomic_DNA"/>
</dbReference>
<feature type="transmembrane region" description="Helical" evidence="1">
    <location>
        <begin position="47"/>
        <end position="74"/>
    </location>
</feature>
<feature type="transmembrane region" description="Helical" evidence="1">
    <location>
        <begin position="152"/>
        <end position="177"/>
    </location>
</feature>
<sequence length="248" mass="26522">MAVEHMQSSIWHIVLTAVSLGIVHVLSGPDHLGALVALSNGKSWRQAFLLGAQWGCGHSIGIVAVVILCIFITGQIWAPNRAFSTLLKYVTGISLVLLGIWTFYRATKEYKETPESREMTPLPKSHSNQIPCHDASYILLQSVDDSMGKTQFTASAASIGAGIVHGIAGPGSLLAVIPTLAMHQDTFRALLYLVCFCASSIVAMGSFAALYGELTQRGGRSQSPSAAYYIGVISSALSICVGIVWIIW</sequence>
<keyword evidence="1" id="KW-0812">Transmembrane</keyword>
<dbReference type="InterPro" id="IPR052776">
    <property type="entry name" value="Chloro_ReproSupport/MetalTrans"/>
</dbReference>
<feature type="transmembrane region" description="Helical" evidence="1">
    <location>
        <begin position="189"/>
        <end position="211"/>
    </location>
</feature>
<feature type="transmembrane region" description="Helical" evidence="1">
    <location>
        <begin position="86"/>
        <end position="104"/>
    </location>
</feature>
<evidence type="ECO:0000313" key="2">
    <source>
        <dbReference type="EMBL" id="CEG40229.1"/>
    </source>
</evidence>
<evidence type="ECO:0000256" key="1">
    <source>
        <dbReference type="SAM" id="Phobius"/>
    </source>
</evidence>
<keyword evidence="1" id="KW-0472">Membrane</keyword>
<feature type="transmembrane region" description="Helical" evidence="1">
    <location>
        <begin position="226"/>
        <end position="247"/>
    </location>
</feature>
<evidence type="ECO:0008006" key="4">
    <source>
        <dbReference type="Google" id="ProtNLM"/>
    </source>
</evidence>
<name>A0A0P1AH51_PLAHL</name>
<dbReference type="GeneID" id="36405496"/>
<keyword evidence="3" id="KW-1185">Reference proteome</keyword>
<dbReference type="RefSeq" id="XP_024576598.1">
    <property type="nucleotide sequence ID" value="XM_024725864.1"/>
</dbReference>
<protein>
    <recommendedName>
        <fullName evidence="4">Nickel/cobalt efflux system</fullName>
    </recommendedName>
</protein>
<dbReference type="PANTHER" id="PTHR33876">
    <property type="entry name" value="UNNAMED PRODUCT"/>
    <property type="match status" value="1"/>
</dbReference>
<dbReference type="AlphaFoldDB" id="A0A0P1AH51"/>
<dbReference type="OMA" id="QWGCGHS"/>
<dbReference type="Proteomes" id="UP000054928">
    <property type="component" value="Unassembled WGS sequence"/>
</dbReference>